<dbReference type="SUPFAM" id="SSF55874">
    <property type="entry name" value="ATPase domain of HSP90 chaperone/DNA topoisomerase II/histidine kinase"/>
    <property type="match status" value="1"/>
</dbReference>
<dbReference type="InterPro" id="IPR000700">
    <property type="entry name" value="PAS-assoc_C"/>
</dbReference>
<dbReference type="EMBL" id="DTKL01000019">
    <property type="protein sequence ID" value="HGY93826.1"/>
    <property type="molecule type" value="Genomic_DNA"/>
</dbReference>
<dbReference type="NCBIfam" id="TIGR00229">
    <property type="entry name" value="sensory_box"/>
    <property type="match status" value="1"/>
</dbReference>
<dbReference type="PROSITE" id="PS50106">
    <property type="entry name" value="PDZ"/>
    <property type="match status" value="1"/>
</dbReference>
<keyword evidence="5" id="KW-0547">Nucleotide-binding</keyword>
<dbReference type="SUPFAM" id="SSF55785">
    <property type="entry name" value="PYP-like sensor domain (PAS domain)"/>
    <property type="match status" value="1"/>
</dbReference>
<dbReference type="SUPFAM" id="SSF55781">
    <property type="entry name" value="GAF domain-like"/>
    <property type="match status" value="1"/>
</dbReference>
<evidence type="ECO:0000259" key="12">
    <source>
        <dbReference type="PROSITE" id="PS50113"/>
    </source>
</evidence>
<dbReference type="Pfam" id="PF13492">
    <property type="entry name" value="GAF_3"/>
    <property type="match status" value="1"/>
</dbReference>
<dbReference type="Pfam" id="PF00989">
    <property type="entry name" value="PAS"/>
    <property type="match status" value="1"/>
</dbReference>
<dbReference type="Gene3D" id="3.30.450.20">
    <property type="entry name" value="PAS domain"/>
    <property type="match status" value="1"/>
</dbReference>
<dbReference type="Gene3D" id="3.30.450.40">
    <property type="match status" value="1"/>
</dbReference>
<dbReference type="GO" id="GO:0000155">
    <property type="term" value="F:phosphorelay sensor kinase activity"/>
    <property type="evidence" value="ECO:0007669"/>
    <property type="project" value="InterPro"/>
</dbReference>
<dbReference type="SMART" id="SM00065">
    <property type="entry name" value="GAF"/>
    <property type="match status" value="1"/>
</dbReference>
<gene>
    <name evidence="13" type="ORF">ENW50_03930</name>
</gene>
<dbReference type="SUPFAM" id="SSF50156">
    <property type="entry name" value="PDZ domain-like"/>
    <property type="match status" value="1"/>
</dbReference>
<protein>
    <recommendedName>
        <fullName evidence="2">histidine kinase</fullName>
        <ecNumber evidence="2">2.7.13.3</ecNumber>
    </recommendedName>
</protein>
<evidence type="ECO:0000259" key="11">
    <source>
        <dbReference type="PROSITE" id="PS50109"/>
    </source>
</evidence>
<dbReference type="GO" id="GO:0006355">
    <property type="term" value="P:regulation of DNA-templated transcription"/>
    <property type="evidence" value="ECO:0007669"/>
    <property type="project" value="InterPro"/>
</dbReference>
<organism evidence="13">
    <name type="scientific">Acidobacterium capsulatum</name>
    <dbReference type="NCBI Taxonomy" id="33075"/>
    <lineage>
        <taxon>Bacteria</taxon>
        <taxon>Pseudomonadati</taxon>
        <taxon>Acidobacteriota</taxon>
        <taxon>Terriglobia</taxon>
        <taxon>Terriglobales</taxon>
        <taxon>Acidobacteriaceae</taxon>
        <taxon>Acidobacterium</taxon>
    </lineage>
</organism>
<dbReference type="Gene3D" id="2.30.42.10">
    <property type="match status" value="1"/>
</dbReference>
<evidence type="ECO:0000256" key="8">
    <source>
        <dbReference type="ARBA" id="ARBA00023012"/>
    </source>
</evidence>
<dbReference type="InterPro" id="IPR005467">
    <property type="entry name" value="His_kinase_dom"/>
</dbReference>
<dbReference type="Gene3D" id="1.10.287.130">
    <property type="match status" value="1"/>
</dbReference>
<dbReference type="PANTHER" id="PTHR43065:SF46">
    <property type="entry name" value="C4-DICARBOXYLATE TRANSPORT SENSOR PROTEIN DCTB"/>
    <property type="match status" value="1"/>
</dbReference>
<dbReference type="InterPro" id="IPR036097">
    <property type="entry name" value="HisK_dim/P_sf"/>
</dbReference>
<feature type="domain" description="Histidine kinase" evidence="11">
    <location>
        <begin position="681"/>
        <end position="894"/>
    </location>
</feature>
<dbReference type="Pfam" id="PF00512">
    <property type="entry name" value="HisKA"/>
    <property type="match status" value="1"/>
</dbReference>
<dbReference type="PRINTS" id="PR00344">
    <property type="entry name" value="BCTRLSENSOR"/>
</dbReference>
<dbReference type="AlphaFoldDB" id="A0A7V5CSI5"/>
<keyword evidence="7" id="KW-0067">ATP-binding</keyword>
<dbReference type="CDD" id="cd00082">
    <property type="entry name" value="HisKA"/>
    <property type="match status" value="1"/>
</dbReference>
<feature type="transmembrane region" description="Helical" evidence="9">
    <location>
        <begin position="238"/>
        <end position="261"/>
    </location>
</feature>
<keyword evidence="3" id="KW-0597">Phosphoprotein</keyword>
<keyword evidence="8" id="KW-0902">Two-component regulatory system</keyword>
<dbReference type="PROSITE" id="PS50113">
    <property type="entry name" value="PAC"/>
    <property type="match status" value="1"/>
</dbReference>
<dbReference type="Pfam" id="PF02518">
    <property type="entry name" value="HATPase_c"/>
    <property type="match status" value="1"/>
</dbReference>
<dbReference type="InterPro" id="IPR029016">
    <property type="entry name" value="GAF-like_dom_sf"/>
</dbReference>
<proteinExistence type="predicted"/>
<dbReference type="InterPro" id="IPR000014">
    <property type="entry name" value="PAS"/>
</dbReference>
<evidence type="ECO:0000313" key="13">
    <source>
        <dbReference type="EMBL" id="HGY93826.1"/>
    </source>
</evidence>
<dbReference type="PROSITE" id="PS50109">
    <property type="entry name" value="HIS_KIN"/>
    <property type="match status" value="1"/>
</dbReference>
<dbReference type="Gene3D" id="3.30.565.10">
    <property type="entry name" value="Histidine kinase-like ATPase, C-terminal domain"/>
    <property type="match status" value="1"/>
</dbReference>
<accession>A0A7V5CSI5</accession>
<name>A0A7V5CSI5_9BACT</name>
<evidence type="ECO:0000256" key="3">
    <source>
        <dbReference type="ARBA" id="ARBA00022553"/>
    </source>
</evidence>
<feature type="transmembrane region" description="Helical" evidence="9">
    <location>
        <begin position="84"/>
        <end position="101"/>
    </location>
</feature>
<evidence type="ECO:0000256" key="7">
    <source>
        <dbReference type="ARBA" id="ARBA00022840"/>
    </source>
</evidence>
<dbReference type="GO" id="GO:0005524">
    <property type="term" value="F:ATP binding"/>
    <property type="evidence" value="ECO:0007669"/>
    <property type="project" value="UniProtKB-KW"/>
</dbReference>
<evidence type="ECO:0000259" key="10">
    <source>
        <dbReference type="PROSITE" id="PS50106"/>
    </source>
</evidence>
<dbReference type="SMART" id="SM00091">
    <property type="entry name" value="PAS"/>
    <property type="match status" value="1"/>
</dbReference>
<keyword evidence="4" id="KW-0808">Transferase</keyword>
<dbReference type="InterPro" id="IPR003661">
    <property type="entry name" value="HisK_dim/P_dom"/>
</dbReference>
<feature type="domain" description="PAC" evidence="12">
    <location>
        <begin position="616"/>
        <end position="668"/>
    </location>
</feature>
<feature type="transmembrane region" description="Helical" evidence="9">
    <location>
        <begin position="273"/>
        <end position="292"/>
    </location>
</feature>
<evidence type="ECO:0000256" key="2">
    <source>
        <dbReference type="ARBA" id="ARBA00012438"/>
    </source>
</evidence>
<feature type="transmembrane region" description="Helical" evidence="9">
    <location>
        <begin position="170"/>
        <end position="193"/>
    </location>
</feature>
<dbReference type="InterPro" id="IPR035965">
    <property type="entry name" value="PAS-like_dom_sf"/>
</dbReference>
<keyword evidence="9" id="KW-0472">Membrane</keyword>
<keyword evidence="6" id="KW-0418">Kinase</keyword>
<comment type="caution">
    <text evidence="13">The sequence shown here is derived from an EMBL/GenBank/DDBJ whole genome shotgun (WGS) entry which is preliminary data.</text>
</comment>
<dbReference type="SUPFAM" id="SSF47384">
    <property type="entry name" value="Homodimeric domain of signal transducing histidine kinase"/>
    <property type="match status" value="1"/>
</dbReference>
<evidence type="ECO:0000256" key="5">
    <source>
        <dbReference type="ARBA" id="ARBA00022741"/>
    </source>
</evidence>
<feature type="transmembrane region" description="Helical" evidence="9">
    <location>
        <begin position="108"/>
        <end position="125"/>
    </location>
</feature>
<sequence length="899" mass="100835">MEGHDGLVAEHVLPGSPGQLAGIKTNDILISANGATTDRIAQLAREEAQTRVYGTIHYTLIRRGIRLVDVPVILAQQDESLNQGLRLIALVYLCIGFYVLFRRWTAPHSLHFYIFCLVSFVLYAFHYTGQFDLTDQIVYWSGIVAAALQPALFLHFGITFPEDRPRRRYGVLAFVYLPAVLIVALQVVAQQFWQATEVLKHHLDQIALGYLAAYYLITAVVLWVHYHRSRVPLRRQQLKWLVRGTVIAIVPFTVLYVAPFLASIPEPSLVTKLAGISLVFLPLTFSWAIVRYRLMDTDLIFKRGVTYTLATALLVGVYFGVVAVTAETAHRTLPKFGGWGLIIAVILTAQIFDPLKRLIQRRVDKLFDRQKYDYRSTLIEFGRSLSTETDMDALMNAIADRLPHTLLVERVAVFLSDEPGHYRLAKAHGFPASLMQAESTLDLNFLDFDQPDAGSHIFFENTQAALHLTESEQRSVNLLDLNYYLPCRVQDRTIAVIGLGKTTGGDFLSSEDMEMLESLASYIGIALQNARLYSSLEQKITEFERLKEFNENIVESINVGILAVDLEDCVESWNTQMEVLFALPRREALRQPLAEVFPESLYREYQQIKEQPGVHHFYKFRLQTNAGESRTVNVAVAPLVSRDFETVGRILLLEDITDRTQLESQLSQAEKLSSIGLLAAGVAHEVNTPLAVISSYTQMLSKQVRGDDRLSPLLDKITQQTFRASEIVNGLLNFSRTGTSEFRETDVNTLIRETLTLVEHQFKTAQIELVMDLSADLPTIRGNAGKLQQVFLNLFLNAKDAMHGGGQLRVSTLVNGHVTIAITDTGSGISPENMQKIYDPFFTTKSAPKEGQRRGTGLGLAVTYGIIQEHAGKIRVESEVGCGTTFYLEFPVLRKPAHV</sequence>
<dbReference type="SMART" id="SM00387">
    <property type="entry name" value="HATPase_c"/>
    <property type="match status" value="1"/>
</dbReference>
<keyword evidence="9" id="KW-1133">Transmembrane helix</keyword>
<dbReference type="PANTHER" id="PTHR43065">
    <property type="entry name" value="SENSOR HISTIDINE KINASE"/>
    <property type="match status" value="1"/>
</dbReference>
<feature type="transmembrane region" description="Helical" evidence="9">
    <location>
        <begin position="205"/>
        <end position="226"/>
    </location>
</feature>
<reference evidence="13" key="1">
    <citation type="journal article" date="2020" name="mSystems">
        <title>Genome- and Community-Level Interaction Insights into Carbon Utilization and Element Cycling Functions of Hydrothermarchaeota in Hydrothermal Sediment.</title>
        <authorList>
            <person name="Zhou Z."/>
            <person name="Liu Y."/>
            <person name="Xu W."/>
            <person name="Pan J."/>
            <person name="Luo Z.H."/>
            <person name="Li M."/>
        </authorList>
    </citation>
    <scope>NUCLEOTIDE SEQUENCE [LARGE SCALE GENOMIC DNA]</scope>
    <source>
        <strain evidence="13">SpSt-855</strain>
    </source>
</reference>
<dbReference type="InterPro" id="IPR036034">
    <property type="entry name" value="PDZ_sf"/>
</dbReference>
<feature type="domain" description="PDZ" evidence="10">
    <location>
        <begin position="1"/>
        <end position="48"/>
    </location>
</feature>
<dbReference type="InterPro" id="IPR013767">
    <property type="entry name" value="PAS_fold"/>
</dbReference>
<dbReference type="InterPro" id="IPR003594">
    <property type="entry name" value="HATPase_dom"/>
</dbReference>
<keyword evidence="9" id="KW-0812">Transmembrane</keyword>
<dbReference type="InterPro" id="IPR004358">
    <property type="entry name" value="Sig_transdc_His_kin-like_C"/>
</dbReference>
<evidence type="ECO:0000256" key="6">
    <source>
        <dbReference type="ARBA" id="ARBA00022777"/>
    </source>
</evidence>
<evidence type="ECO:0000256" key="4">
    <source>
        <dbReference type="ARBA" id="ARBA00022679"/>
    </source>
</evidence>
<dbReference type="EC" id="2.7.13.3" evidence="2"/>
<evidence type="ECO:0000256" key="9">
    <source>
        <dbReference type="SAM" id="Phobius"/>
    </source>
</evidence>
<dbReference type="InterPro" id="IPR036890">
    <property type="entry name" value="HATPase_C_sf"/>
</dbReference>
<dbReference type="InterPro" id="IPR001478">
    <property type="entry name" value="PDZ"/>
</dbReference>
<dbReference type="CDD" id="cd00130">
    <property type="entry name" value="PAS"/>
    <property type="match status" value="1"/>
</dbReference>
<dbReference type="InterPro" id="IPR003018">
    <property type="entry name" value="GAF"/>
</dbReference>
<feature type="transmembrane region" description="Helical" evidence="9">
    <location>
        <begin position="304"/>
        <end position="324"/>
    </location>
</feature>
<evidence type="ECO:0000256" key="1">
    <source>
        <dbReference type="ARBA" id="ARBA00000085"/>
    </source>
</evidence>
<dbReference type="SMART" id="SM00388">
    <property type="entry name" value="HisKA"/>
    <property type="match status" value="1"/>
</dbReference>
<comment type="catalytic activity">
    <reaction evidence="1">
        <text>ATP + protein L-histidine = ADP + protein N-phospho-L-histidine.</text>
        <dbReference type="EC" id="2.7.13.3"/>
    </reaction>
</comment>
<feature type="transmembrane region" description="Helical" evidence="9">
    <location>
        <begin position="137"/>
        <end position="158"/>
    </location>
</feature>